<keyword evidence="1" id="KW-0472">Membrane</keyword>
<feature type="transmembrane region" description="Helical" evidence="1">
    <location>
        <begin position="44"/>
        <end position="64"/>
    </location>
</feature>
<organism evidence="2 3">
    <name type="scientific">Winogradskya consettensis</name>
    <dbReference type="NCBI Taxonomy" id="113560"/>
    <lineage>
        <taxon>Bacteria</taxon>
        <taxon>Bacillati</taxon>
        <taxon>Actinomycetota</taxon>
        <taxon>Actinomycetes</taxon>
        <taxon>Micromonosporales</taxon>
        <taxon>Micromonosporaceae</taxon>
        <taxon>Winogradskya</taxon>
    </lineage>
</organism>
<dbReference type="Proteomes" id="UP000680865">
    <property type="component" value="Unassembled WGS sequence"/>
</dbReference>
<keyword evidence="3" id="KW-1185">Reference proteome</keyword>
<proteinExistence type="predicted"/>
<protein>
    <submittedName>
        <fullName evidence="2">Uncharacterized protein</fullName>
    </submittedName>
</protein>
<keyword evidence="1" id="KW-1133">Transmembrane helix</keyword>
<name>A0A919S9H4_9ACTN</name>
<keyword evidence="1" id="KW-0812">Transmembrane</keyword>
<accession>A0A919S9H4</accession>
<gene>
    <name evidence="2" type="ORF">Aco04nite_00860</name>
</gene>
<evidence type="ECO:0000313" key="2">
    <source>
        <dbReference type="EMBL" id="GIM66192.1"/>
    </source>
</evidence>
<dbReference type="RefSeq" id="WP_212995201.1">
    <property type="nucleotide sequence ID" value="NZ_BAAATW010000001.1"/>
</dbReference>
<reference evidence="2" key="1">
    <citation type="submission" date="2021-03" db="EMBL/GenBank/DDBJ databases">
        <title>Whole genome shotgun sequence of Actinoplanes consettensis NBRC 14913.</title>
        <authorList>
            <person name="Komaki H."/>
            <person name="Tamura T."/>
        </authorList>
    </citation>
    <scope>NUCLEOTIDE SEQUENCE</scope>
    <source>
        <strain evidence="2">NBRC 14913</strain>
    </source>
</reference>
<sequence length="324" mass="35241">MTTLDDLHHMFDAYADQAPDGHGLIDQAREAAARRRIRRRWQSWIAALAVVAVTGGGIAVAAGLRHHDPVVVPPRAATQTTITMADGFTPVTQSTGRDSQRLQWGVVSVTVAARPGYDTKTLTAGERLTINGHDAWYTANPSEGRTPDAVPLLGWQLPGGEWVSVRAGNRADKIAVAEQLRFTTPRDVLVPYRVGWLPPQMVASSTTVDQSETIGVTWSWATKPTDNPGEDPVRIETEPLPDRIWSQQKSDLYRSVKPVGGHPAYVRDGTSELLVETPTCLVTVGTRRWGGTPDQTVDDATLRKVAENLTIADCTNRATWSPAG</sequence>
<evidence type="ECO:0000256" key="1">
    <source>
        <dbReference type="SAM" id="Phobius"/>
    </source>
</evidence>
<dbReference type="EMBL" id="BOQP01000001">
    <property type="protein sequence ID" value="GIM66192.1"/>
    <property type="molecule type" value="Genomic_DNA"/>
</dbReference>
<comment type="caution">
    <text evidence="2">The sequence shown here is derived from an EMBL/GenBank/DDBJ whole genome shotgun (WGS) entry which is preliminary data.</text>
</comment>
<dbReference type="AlphaFoldDB" id="A0A919S9H4"/>
<evidence type="ECO:0000313" key="3">
    <source>
        <dbReference type="Proteomes" id="UP000680865"/>
    </source>
</evidence>